<keyword evidence="2" id="KW-1185">Reference proteome</keyword>
<evidence type="ECO:0000313" key="2">
    <source>
        <dbReference type="Proteomes" id="UP000054549"/>
    </source>
</evidence>
<protein>
    <submittedName>
        <fullName evidence="1">Uncharacterized protein</fullName>
    </submittedName>
</protein>
<dbReference type="AlphaFoldDB" id="A0A0C2SUS5"/>
<dbReference type="EMBL" id="KN818356">
    <property type="protein sequence ID" value="KIL57829.1"/>
    <property type="molecule type" value="Genomic_DNA"/>
</dbReference>
<feature type="non-terminal residue" evidence="1">
    <location>
        <position position="62"/>
    </location>
</feature>
<proteinExistence type="predicted"/>
<dbReference type="Proteomes" id="UP000054549">
    <property type="component" value="Unassembled WGS sequence"/>
</dbReference>
<gene>
    <name evidence="1" type="ORF">M378DRAFT_171280</name>
</gene>
<dbReference type="InParanoid" id="A0A0C2SUS5"/>
<sequence length="62" mass="6733">MVIPFTGNVKSDVPSSVHNCYNSFGDLGISSRKRIVPDGSHTYIVYVSAHQMARAPVKLNGL</sequence>
<name>A0A0C2SUS5_AMAMK</name>
<organism evidence="1 2">
    <name type="scientific">Amanita muscaria (strain Koide BX008)</name>
    <dbReference type="NCBI Taxonomy" id="946122"/>
    <lineage>
        <taxon>Eukaryota</taxon>
        <taxon>Fungi</taxon>
        <taxon>Dikarya</taxon>
        <taxon>Basidiomycota</taxon>
        <taxon>Agaricomycotina</taxon>
        <taxon>Agaricomycetes</taxon>
        <taxon>Agaricomycetidae</taxon>
        <taxon>Agaricales</taxon>
        <taxon>Pluteineae</taxon>
        <taxon>Amanitaceae</taxon>
        <taxon>Amanita</taxon>
    </lineage>
</organism>
<accession>A0A0C2SUS5</accession>
<reference evidence="1 2" key="1">
    <citation type="submission" date="2014-04" db="EMBL/GenBank/DDBJ databases">
        <title>Evolutionary Origins and Diversification of the Mycorrhizal Mutualists.</title>
        <authorList>
            <consortium name="DOE Joint Genome Institute"/>
            <consortium name="Mycorrhizal Genomics Consortium"/>
            <person name="Kohler A."/>
            <person name="Kuo A."/>
            <person name="Nagy L.G."/>
            <person name="Floudas D."/>
            <person name="Copeland A."/>
            <person name="Barry K.W."/>
            <person name="Cichocki N."/>
            <person name="Veneault-Fourrey C."/>
            <person name="LaButti K."/>
            <person name="Lindquist E.A."/>
            <person name="Lipzen A."/>
            <person name="Lundell T."/>
            <person name="Morin E."/>
            <person name="Murat C."/>
            <person name="Riley R."/>
            <person name="Ohm R."/>
            <person name="Sun H."/>
            <person name="Tunlid A."/>
            <person name="Henrissat B."/>
            <person name="Grigoriev I.V."/>
            <person name="Hibbett D.S."/>
            <person name="Martin F."/>
        </authorList>
    </citation>
    <scope>NUCLEOTIDE SEQUENCE [LARGE SCALE GENOMIC DNA]</scope>
    <source>
        <strain evidence="1 2">Koide BX008</strain>
    </source>
</reference>
<dbReference type="HOGENOM" id="CLU_2910168_0_0_1"/>
<evidence type="ECO:0000313" key="1">
    <source>
        <dbReference type="EMBL" id="KIL57829.1"/>
    </source>
</evidence>